<comment type="caution">
    <text evidence="1">The sequence shown here is derived from an EMBL/GenBank/DDBJ whole genome shotgun (WGS) entry which is preliminary data.</text>
</comment>
<keyword evidence="2" id="KW-1185">Reference proteome</keyword>
<dbReference type="EMBL" id="JAMQCP010000007">
    <property type="protein sequence ID" value="MDS0256064.1"/>
    <property type="molecule type" value="Genomic_DNA"/>
</dbReference>
<evidence type="ECO:0000313" key="1">
    <source>
        <dbReference type="EMBL" id="MDS0256064.1"/>
    </source>
</evidence>
<sequence length="65" mass="7012">MMRPPAWALPESEFRLVRSGVPQDVDGIKIGAPTGYVVCCDCGRGARNIDWINHGPNCDSPAAEN</sequence>
<reference evidence="1 2" key="1">
    <citation type="submission" date="2022-06" db="EMBL/GenBank/DDBJ databases">
        <title>Haloarcula sp. a new haloarchaeum isolate from saline soil.</title>
        <authorList>
            <person name="Strakova D."/>
            <person name="Galisteo C."/>
            <person name="Sanchez-Porro C."/>
            <person name="Ventosa A."/>
        </authorList>
    </citation>
    <scope>NUCLEOTIDE SEQUENCE [LARGE SCALE GENOMIC DNA]</scope>
    <source>
        <strain evidence="1 2">JCM 15760</strain>
    </source>
</reference>
<dbReference type="Proteomes" id="UP001248536">
    <property type="component" value="Unassembled WGS sequence"/>
</dbReference>
<name>A0ABU2F663_HALAR</name>
<proteinExistence type="predicted"/>
<protein>
    <submittedName>
        <fullName evidence="1">Uncharacterized protein</fullName>
    </submittedName>
</protein>
<evidence type="ECO:0000313" key="2">
    <source>
        <dbReference type="Proteomes" id="UP001248536"/>
    </source>
</evidence>
<organism evidence="1 2">
    <name type="scientific">Haloarcula argentinensis</name>
    <dbReference type="NCBI Taxonomy" id="43776"/>
    <lineage>
        <taxon>Archaea</taxon>
        <taxon>Methanobacteriati</taxon>
        <taxon>Methanobacteriota</taxon>
        <taxon>Stenosarchaea group</taxon>
        <taxon>Halobacteria</taxon>
        <taxon>Halobacteriales</taxon>
        <taxon>Haloarculaceae</taxon>
        <taxon>Haloarcula</taxon>
    </lineage>
</organism>
<dbReference type="RefSeq" id="WP_311241413.1">
    <property type="nucleotide sequence ID" value="NZ_BAABDY010000009.1"/>
</dbReference>
<gene>
    <name evidence="1" type="ORF">NC662_20410</name>
</gene>
<accession>A0ABU2F663</accession>